<dbReference type="STRING" id="1810919.A0A3D8REI9"/>
<feature type="region of interest" description="Disordered" evidence="11">
    <location>
        <begin position="240"/>
        <end position="322"/>
    </location>
</feature>
<evidence type="ECO:0000256" key="1">
    <source>
        <dbReference type="ARBA" id="ARBA00000405"/>
    </source>
</evidence>
<dbReference type="OrthoDB" id="4756206at2759"/>
<dbReference type="AlphaFoldDB" id="A0A3D8REI9"/>
<keyword evidence="4" id="KW-0964">Secreted</keyword>
<evidence type="ECO:0000256" key="10">
    <source>
        <dbReference type="RuleBase" id="RU361208"/>
    </source>
</evidence>
<gene>
    <name evidence="12" type="ORF">DSM5745_07637</name>
</gene>
<keyword evidence="13" id="KW-1185">Reference proteome</keyword>
<keyword evidence="8 10" id="KW-0326">Glycosidase</keyword>
<sequence length="338" mass="36053">MFSKLGQTVAITLNLLAPVISKTVHPSSFAASKAIDVAAISSASEKLKQVPAHATYSLSIKDHKDKSTIHSDWASFAEGSAFVFKADMDTDCDGLDYKCDGNADGQPLTNWGALSAFEVPFIVIPQRFLEANPKAIPGNNVAAVICNNKMFYGILGDTNGNDPQVTGEASWLLARSCFPEDNLTGNKGHDQIDVTYILFTGDEAVLPPSAINEHYITDFTKLQSMGNHLTASLMKNLGIKPLDNTGSPPPPKDDGSHDGKQDDDFVLPDVPPDNIDDPTNNSNDNDNQGGSDDSSDRPGSDSGTNHEDNDDVDSSAANGTTPRSLALFIAVLTFLLLL</sequence>
<evidence type="ECO:0000256" key="3">
    <source>
        <dbReference type="ARBA" id="ARBA00007799"/>
    </source>
</evidence>
<evidence type="ECO:0000313" key="12">
    <source>
        <dbReference type="EMBL" id="RDW72465.1"/>
    </source>
</evidence>
<comment type="caution">
    <text evidence="12">The sequence shown here is derived from an EMBL/GenBank/DDBJ whole genome shotgun (WGS) entry which is preliminary data.</text>
</comment>
<evidence type="ECO:0000313" key="13">
    <source>
        <dbReference type="Proteomes" id="UP000256690"/>
    </source>
</evidence>
<protein>
    <recommendedName>
        <fullName evidence="10">Endo-chitosanase</fullName>
        <ecNumber evidence="10">3.2.1.132</ecNumber>
    </recommendedName>
</protein>
<feature type="compositionally biased region" description="Low complexity" evidence="11">
    <location>
        <begin position="277"/>
        <end position="292"/>
    </location>
</feature>
<dbReference type="GeneID" id="38118007"/>
<evidence type="ECO:0000256" key="6">
    <source>
        <dbReference type="ARBA" id="ARBA00022801"/>
    </source>
</evidence>
<dbReference type="Pfam" id="PF07335">
    <property type="entry name" value="Glyco_hydro_75"/>
    <property type="match status" value="1"/>
</dbReference>
<evidence type="ECO:0000256" key="11">
    <source>
        <dbReference type="SAM" id="MobiDB-lite"/>
    </source>
</evidence>
<keyword evidence="9 10" id="KW-0624">Polysaccharide degradation</keyword>
<dbReference type="Proteomes" id="UP000256690">
    <property type="component" value="Unassembled WGS sequence"/>
</dbReference>
<dbReference type="EMBL" id="PVWQ01000009">
    <property type="protein sequence ID" value="RDW72465.1"/>
    <property type="molecule type" value="Genomic_DNA"/>
</dbReference>
<accession>A0A3D8REI9</accession>
<dbReference type="RefSeq" id="XP_026601685.1">
    <property type="nucleotide sequence ID" value="XM_026749653.1"/>
</dbReference>
<comment type="similarity">
    <text evidence="3 10">Belongs to the glycosyl hydrolase 75 family.</text>
</comment>
<evidence type="ECO:0000256" key="4">
    <source>
        <dbReference type="ARBA" id="ARBA00022525"/>
    </source>
</evidence>
<comment type="subcellular location">
    <subcellularLocation>
        <location evidence="2 10">Secreted</location>
    </subcellularLocation>
</comment>
<evidence type="ECO:0000256" key="8">
    <source>
        <dbReference type="ARBA" id="ARBA00023295"/>
    </source>
</evidence>
<proteinExistence type="inferred from homology"/>
<dbReference type="PANTHER" id="PTHR42061">
    <property type="entry name" value="ENDO-CHITOSANASE"/>
    <property type="match status" value="1"/>
</dbReference>
<dbReference type="GO" id="GO:0000272">
    <property type="term" value="P:polysaccharide catabolic process"/>
    <property type="evidence" value="ECO:0007669"/>
    <property type="project" value="UniProtKB-KW"/>
</dbReference>
<evidence type="ECO:0000256" key="7">
    <source>
        <dbReference type="ARBA" id="ARBA00023277"/>
    </source>
</evidence>
<dbReference type="EC" id="3.2.1.132" evidence="10"/>
<evidence type="ECO:0000256" key="2">
    <source>
        <dbReference type="ARBA" id="ARBA00004613"/>
    </source>
</evidence>
<dbReference type="PANTHER" id="PTHR42061:SF4">
    <property type="entry name" value="ENDO-CHITOSANASE"/>
    <property type="match status" value="1"/>
</dbReference>
<evidence type="ECO:0000256" key="9">
    <source>
        <dbReference type="ARBA" id="ARBA00023326"/>
    </source>
</evidence>
<reference evidence="12 13" key="1">
    <citation type="journal article" date="2018" name="IMA Fungus">
        <title>IMA Genome-F 9: Draft genome sequence of Annulohypoxylon stygium, Aspergillus mulundensis, Berkeleyomyces basicola (syn. Thielaviopsis basicola), Ceratocystis smalleyi, two Cercospora beticola strains, Coleophoma cylindrospora, Fusarium fracticaudum, Phialophora cf. hyalina, and Morchella septimelata.</title>
        <authorList>
            <person name="Wingfield B.D."/>
            <person name="Bills G.F."/>
            <person name="Dong Y."/>
            <person name="Huang W."/>
            <person name="Nel W.J."/>
            <person name="Swalarsk-Parry B.S."/>
            <person name="Vaghefi N."/>
            <person name="Wilken P.M."/>
            <person name="An Z."/>
            <person name="de Beer Z.W."/>
            <person name="De Vos L."/>
            <person name="Chen L."/>
            <person name="Duong T.A."/>
            <person name="Gao Y."/>
            <person name="Hammerbacher A."/>
            <person name="Kikkert J.R."/>
            <person name="Li Y."/>
            <person name="Li H."/>
            <person name="Li K."/>
            <person name="Li Q."/>
            <person name="Liu X."/>
            <person name="Ma X."/>
            <person name="Naidoo K."/>
            <person name="Pethybridge S.J."/>
            <person name="Sun J."/>
            <person name="Steenkamp E.T."/>
            <person name="van der Nest M.A."/>
            <person name="van Wyk S."/>
            <person name="Wingfield M.J."/>
            <person name="Xiong C."/>
            <person name="Yue Q."/>
            <person name="Zhang X."/>
        </authorList>
    </citation>
    <scope>NUCLEOTIDE SEQUENCE [LARGE SCALE GENOMIC DNA]</scope>
    <source>
        <strain evidence="12 13">DSM 5745</strain>
    </source>
</reference>
<evidence type="ECO:0000256" key="5">
    <source>
        <dbReference type="ARBA" id="ARBA00022729"/>
    </source>
</evidence>
<comment type="function">
    <text evidence="10">Chitosanase catalyzing the endo-type cleavage of chitosan, the deacylated form of chitin. Chitosanase may be crucial in the degradation of the deacetylated portion of chitin in the fungal cell wall.</text>
</comment>
<feature type="compositionally biased region" description="Basic and acidic residues" evidence="11">
    <location>
        <begin position="294"/>
        <end position="307"/>
    </location>
</feature>
<name>A0A3D8REI9_9EURO</name>
<keyword evidence="7" id="KW-0119">Carbohydrate metabolism</keyword>
<dbReference type="GO" id="GO:0016977">
    <property type="term" value="F:chitosanase activity"/>
    <property type="evidence" value="ECO:0007669"/>
    <property type="project" value="UniProtKB-EC"/>
</dbReference>
<organism evidence="12 13">
    <name type="scientific">Aspergillus mulundensis</name>
    <dbReference type="NCBI Taxonomy" id="1810919"/>
    <lineage>
        <taxon>Eukaryota</taxon>
        <taxon>Fungi</taxon>
        <taxon>Dikarya</taxon>
        <taxon>Ascomycota</taxon>
        <taxon>Pezizomycotina</taxon>
        <taxon>Eurotiomycetes</taxon>
        <taxon>Eurotiomycetidae</taxon>
        <taxon>Eurotiales</taxon>
        <taxon>Aspergillaceae</taxon>
        <taxon>Aspergillus</taxon>
        <taxon>Aspergillus subgen. Nidulantes</taxon>
    </lineage>
</organism>
<dbReference type="InterPro" id="IPR009939">
    <property type="entry name" value="Chitosanase_fungal"/>
</dbReference>
<comment type="catalytic activity">
    <reaction evidence="1 10">
        <text>Endohydrolysis of beta-(1-&gt;4)-linkages between D-glucosamine residues in a partly acetylated chitosan.</text>
        <dbReference type="EC" id="3.2.1.132"/>
    </reaction>
</comment>
<keyword evidence="5" id="KW-0732">Signal</keyword>
<keyword evidence="6 10" id="KW-0378">Hydrolase</keyword>
<feature type="compositionally biased region" description="Basic and acidic residues" evidence="11">
    <location>
        <begin position="251"/>
        <end position="263"/>
    </location>
</feature>
<dbReference type="GO" id="GO:0005576">
    <property type="term" value="C:extracellular region"/>
    <property type="evidence" value="ECO:0007669"/>
    <property type="project" value="UniProtKB-SubCell"/>
</dbReference>